<accession>A0A5C8ZTA9</accession>
<dbReference type="InterPro" id="IPR013216">
    <property type="entry name" value="Methyltransf_11"/>
</dbReference>
<dbReference type="InterPro" id="IPR050508">
    <property type="entry name" value="Methyltransf_Superfamily"/>
</dbReference>
<evidence type="ECO:0000313" key="3">
    <source>
        <dbReference type="EMBL" id="TXS90687.1"/>
    </source>
</evidence>
<dbReference type="CDD" id="cd02440">
    <property type="entry name" value="AdoMet_MTases"/>
    <property type="match status" value="1"/>
</dbReference>
<dbReference type="GO" id="GO:0032259">
    <property type="term" value="P:methylation"/>
    <property type="evidence" value="ECO:0007669"/>
    <property type="project" value="UniProtKB-KW"/>
</dbReference>
<dbReference type="Gene3D" id="3.40.50.150">
    <property type="entry name" value="Vaccinia Virus protein VP39"/>
    <property type="match status" value="1"/>
</dbReference>
<evidence type="ECO:0000259" key="2">
    <source>
        <dbReference type="Pfam" id="PF08241"/>
    </source>
</evidence>
<reference evidence="3 4" key="1">
    <citation type="submission" date="2019-08" db="EMBL/GenBank/DDBJ databases">
        <title>Parahaliea maris sp. nov., isolated from the surface seawater.</title>
        <authorList>
            <person name="Liu Y."/>
        </authorList>
    </citation>
    <scope>NUCLEOTIDE SEQUENCE [LARGE SCALE GENOMIC DNA]</scope>
    <source>
        <strain evidence="3 4">HSLHS9</strain>
    </source>
</reference>
<keyword evidence="3" id="KW-0808">Transferase</keyword>
<name>A0A5C8ZTA9_9GAMM</name>
<dbReference type="Pfam" id="PF08241">
    <property type="entry name" value="Methyltransf_11"/>
    <property type="match status" value="1"/>
</dbReference>
<sequence>MTNTQDWQSFWQQASSQGKDDSGIRDAALQQLWADWLGAELKRRPAPVRALDLACGDGALSRQLMTIAGDRALELTCVDIADAALAALAKHLPGAHTVVASAAATGLDAGSFDMVISQFGVEYAGSEALNEVVRLLAPGGSLALLQHKKGSAIDAESAAAVEAITRTLESGLLASFRSLLERARALQLGEGTMESCEEADRDLGPRVAQVAGLLKDSAPNPASEVILKMYRDVARIYQNMGHYAPTEVIPWTHTVESELRAFAGRMSSMVEAALSEEALRANGQRLEAAGLGLVRCEGVALSDGRDGAWLTVAQLPG</sequence>
<comment type="caution">
    <text evidence="3">The sequence shown here is derived from an EMBL/GenBank/DDBJ whole genome shotgun (WGS) entry which is preliminary data.</text>
</comment>
<feature type="compositionally biased region" description="Polar residues" evidence="1">
    <location>
        <begin position="1"/>
        <end position="17"/>
    </location>
</feature>
<keyword evidence="3" id="KW-0489">Methyltransferase</keyword>
<proteinExistence type="predicted"/>
<dbReference type="AlphaFoldDB" id="A0A5C8ZTA9"/>
<feature type="region of interest" description="Disordered" evidence="1">
    <location>
        <begin position="1"/>
        <end position="21"/>
    </location>
</feature>
<dbReference type="EMBL" id="VRZA01000007">
    <property type="protein sequence ID" value="TXS90687.1"/>
    <property type="molecule type" value="Genomic_DNA"/>
</dbReference>
<gene>
    <name evidence="3" type="ORF">FV139_17045</name>
</gene>
<evidence type="ECO:0000256" key="1">
    <source>
        <dbReference type="SAM" id="MobiDB-lite"/>
    </source>
</evidence>
<keyword evidence="4" id="KW-1185">Reference proteome</keyword>
<organism evidence="3 4">
    <name type="scientific">Parahaliea maris</name>
    <dbReference type="NCBI Taxonomy" id="2716870"/>
    <lineage>
        <taxon>Bacteria</taxon>
        <taxon>Pseudomonadati</taxon>
        <taxon>Pseudomonadota</taxon>
        <taxon>Gammaproteobacteria</taxon>
        <taxon>Cellvibrionales</taxon>
        <taxon>Halieaceae</taxon>
        <taxon>Parahaliea</taxon>
    </lineage>
</organism>
<evidence type="ECO:0000313" key="4">
    <source>
        <dbReference type="Proteomes" id="UP000321039"/>
    </source>
</evidence>
<dbReference type="PANTHER" id="PTHR42912">
    <property type="entry name" value="METHYLTRANSFERASE"/>
    <property type="match status" value="1"/>
</dbReference>
<dbReference type="SUPFAM" id="SSF53335">
    <property type="entry name" value="S-adenosyl-L-methionine-dependent methyltransferases"/>
    <property type="match status" value="1"/>
</dbReference>
<protein>
    <submittedName>
        <fullName evidence="3">Class I SAM-dependent methyltransferase</fullName>
    </submittedName>
</protein>
<dbReference type="RefSeq" id="WP_148069685.1">
    <property type="nucleotide sequence ID" value="NZ_VRZA01000007.1"/>
</dbReference>
<dbReference type="InterPro" id="IPR029063">
    <property type="entry name" value="SAM-dependent_MTases_sf"/>
</dbReference>
<dbReference type="PANTHER" id="PTHR42912:SF45">
    <property type="entry name" value="23S RRNA (GUANINE(745)-N(1))-METHYLTRANSFERASE"/>
    <property type="match status" value="1"/>
</dbReference>
<dbReference type="GO" id="GO:0008757">
    <property type="term" value="F:S-adenosylmethionine-dependent methyltransferase activity"/>
    <property type="evidence" value="ECO:0007669"/>
    <property type="project" value="InterPro"/>
</dbReference>
<dbReference type="Proteomes" id="UP000321039">
    <property type="component" value="Unassembled WGS sequence"/>
</dbReference>
<feature type="domain" description="Methyltransferase type 11" evidence="2">
    <location>
        <begin position="51"/>
        <end position="143"/>
    </location>
</feature>